<dbReference type="Proteomes" id="UP000093508">
    <property type="component" value="Unassembled WGS sequence"/>
</dbReference>
<dbReference type="InterPro" id="IPR014327">
    <property type="entry name" value="RNA_pol_sigma70_bacteroid"/>
</dbReference>
<accession>A0ABX2X2F4</accession>
<evidence type="ECO:0000313" key="7">
    <source>
        <dbReference type="Proteomes" id="UP000093508"/>
    </source>
</evidence>
<dbReference type="PANTHER" id="PTHR43133:SF46">
    <property type="entry name" value="RNA POLYMERASE SIGMA-70 FACTOR ECF SUBFAMILY"/>
    <property type="match status" value="1"/>
</dbReference>
<dbReference type="Pfam" id="PF04542">
    <property type="entry name" value="Sigma70_r2"/>
    <property type="match status" value="1"/>
</dbReference>
<dbReference type="Pfam" id="PF08281">
    <property type="entry name" value="Sigma70_r4_2"/>
    <property type="match status" value="1"/>
</dbReference>
<dbReference type="InterPro" id="IPR013325">
    <property type="entry name" value="RNA_pol_sigma_r2"/>
</dbReference>
<dbReference type="SUPFAM" id="SSF88946">
    <property type="entry name" value="Sigma2 domain of RNA polymerase sigma factors"/>
    <property type="match status" value="1"/>
</dbReference>
<dbReference type="EMBL" id="MAYF01000333">
    <property type="protein sequence ID" value="OCA72762.1"/>
    <property type="molecule type" value="Genomic_DNA"/>
</dbReference>
<dbReference type="InterPro" id="IPR013249">
    <property type="entry name" value="RNA_pol_sigma70_r4_t2"/>
</dbReference>
<dbReference type="InterPro" id="IPR013324">
    <property type="entry name" value="RNA_pol_sigma_r3/r4-like"/>
</dbReference>
<dbReference type="Gene3D" id="1.10.10.10">
    <property type="entry name" value="Winged helix-like DNA-binding domain superfamily/Winged helix DNA-binding domain"/>
    <property type="match status" value="1"/>
</dbReference>
<gene>
    <name evidence="6" type="ORF">BBH99_12935</name>
</gene>
<keyword evidence="7" id="KW-1185">Reference proteome</keyword>
<evidence type="ECO:0000256" key="1">
    <source>
        <dbReference type="ARBA" id="ARBA00010641"/>
    </source>
</evidence>
<proteinExistence type="inferred from homology"/>
<dbReference type="PANTHER" id="PTHR43133">
    <property type="entry name" value="RNA POLYMERASE ECF-TYPE SIGMA FACTO"/>
    <property type="match status" value="1"/>
</dbReference>
<comment type="caution">
    <text evidence="6">The sequence shown here is derived from an EMBL/GenBank/DDBJ whole genome shotgun (WGS) entry which is preliminary data.</text>
</comment>
<protein>
    <submittedName>
        <fullName evidence="6">RNA polymerase sigma-70 factor</fullName>
    </submittedName>
</protein>
<evidence type="ECO:0000256" key="3">
    <source>
        <dbReference type="ARBA" id="ARBA00023082"/>
    </source>
</evidence>
<keyword evidence="4" id="KW-0804">Transcription</keyword>
<keyword evidence="2" id="KW-0805">Transcription regulation</keyword>
<dbReference type="SMART" id="SM00421">
    <property type="entry name" value="HTH_LUXR"/>
    <property type="match status" value="1"/>
</dbReference>
<organism evidence="6 7">
    <name type="scientific">Chryseobacterium contaminans</name>
    <dbReference type="NCBI Taxonomy" id="1423959"/>
    <lineage>
        <taxon>Bacteria</taxon>
        <taxon>Pseudomonadati</taxon>
        <taxon>Bacteroidota</taxon>
        <taxon>Flavobacteriia</taxon>
        <taxon>Flavobacteriales</taxon>
        <taxon>Weeksellaceae</taxon>
        <taxon>Chryseobacterium group</taxon>
        <taxon>Chryseobacterium</taxon>
    </lineage>
</organism>
<dbReference type="InterPro" id="IPR036388">
    <property type="entry name" value="WH-like_DNA-bd_sf"/>
</dbReference>
<dbReference type="InterPro" id="IPR007627">
    <property type="entry name" value="RNA_pol_sigma70_r2"/>
</dbReference>
<sequence>MKMSSLSLKEYENAFNTLYPALCVFSNTYIQDLDMAKDIVQEVFIKIWEKKIQLQDEAAIKSYFYMAVKNRSLDYLKSKHIKATRSISDEDIAQMETDSFFFREVAVSDISMIIENAVNTLPPKCAEVIRLSIGGMSNIEISEKLGISINTIKTHKKNAYKFLKPLLKDSFLLFVFVFKIRN</sequence>
<dbReference type="InterPro" id="IPR000792">
    <property type="entry name" value="Tscrpt_reg_LuxR_C"/>
</dbReference>
<dbReference type="InterPro" id="IPR039425">
    <property type="entry name" value="RNA_pol_sigma-70-like"/>
</dbReference>
<dbReference type="SUPFAM" id="SSF88659">
    <property type="entry name" value="Sigma3 and sigma4 domains of RNA polymerase sigma factors"/>
    <property type="match status" value="1"/>
</dbReference>
<feature type="domain" description="HTH luxR-type" evidence="5">
    <location>
        <begin position="118"/>
        <end position="177"/>
    </location>
</feature>
<evidence type="ECO:0000256" key="4">
    <source>
        <dbReference type="ARBA" id="ARBA00023163"/>
    </source>
</evidence>
<comment type="similarity">
    <text evidence="1">Belongs to the sigma-70 factor family. ECF subfamily.</text>
</comment>
<name>A0ABX2X2F4_9FLAO</name>
<dbReference type="InterPro" id="IPR014284">
    <property type="entry name" value="RNA_pol_sigma-70_dom"/>
</dbReference>
<dbReference type="NCBIfam" id="TIGR02937">
    <property type="entry name" value="sigma70-ECF"/>
    <property type="match status" value="1"/>
</dbReference>
<keyword evidence="3" id="KW-0731">Sigma factor</keyword>
<dbReference type="Gene3D" id="1.10.1740.10">
    <property type="match status" value="1"/>
</dbReference>
<reference evidence="6 7" key="1">
    <citation type="submission" date="2016-07" db="EMBL/GenBank/DDBJ databases">
        <authorList>
            <person name="Jeong J.-J."/>
            <person name="Kim D.W."/>
            <person name="Sang M.K."/>
            <person name="Choi I.-G."/>
            <person name="Kim K.D."/>
        </authorList>
    </citation>
    <scope>NUCLEOTIDE SEQUENCE [LARGE SCALE GENOMIC DNA]</scope>
    <source>
        <strain evidence="6 7">C-26</strain>
    </source>
</reference>
<evidence type="ECO:0000259" key="5">
    <source>
        <dbReference type="SMART" id="SM00421"/>
    </source>
</evidence>
<dbReference type="NCBIfam" id="TIGR02985">
    <property type="entry name" value="Sig70_bacteroi1"/>
    <property type="match status" value="1"/>
</dbReference>
<evidence type="ECO:0000313" key="6">
    <source>
        <dbReference type="EMBL" id="OCA72762.1"/>
    </source>
</evidence>
<evidence type="ECO:0000256" key="2">
    <source>
        <dbReference type="ARBA" id="ARBA00023015"/>
    </source>
</evidence>
<dbReference type="PRINTS" id="PR00038">
    <property type="entry name" value="HTHLUXR"/>
</dbReference>